<feature type="domain" description="Thiolase N-terminal" evidence="7">
    <location>
        <begin position="33"/>
        <end position="286"/>
    </location>
</feature>
<dbReference type="NCBIfam" id="TIGR01930">
    <property type="entry name" value="AcCoA-C-Actrans"/>
    <property type="match status" value="1"/>
</dbReference>
<keyword evidence="4" id="KW-0630">Potassium</keyword>
<dbReference type="Pfam" id="PF00108">
    <property type="entry name" value="Thiolase_N"/>
    <property type="match status" value="1"/>
</dbReference>
<dbReference type="InterPro" id="IPR002155">
    <property type="entry name" value="Thiolase"/>
</dbReference>
<evidence type="ECO:0000256" key="2">
    <source>
        <dbReference type="ARBA" id="ARBA00022679"/>
    </source>
</evidence>
<dbReference type="InterPro" id="IPR020616">
    <property type="entry name" value="Thiolase_N"/>
</dbReference>
<comment type="similarity">
    <text evidence="1 6">Belongs to the thiolase-like superfamily. Thiolase family.</text>
</comment>
<dbReference type="GO" id="GO:0005739">
    <property type="term" value="C:mitochondrion"/>
    <property type="evidence" value="ECO:0007669"/>
    <property type="project" value="TreeGrafter"/>
</dbReference>
<protein>
    <submittedName>
        <fullName evidence="10">Uncharacterized protein</fullName>
    </submittedName>
</protein>
<name>A0A915ASI1_PARUN</name>
<dbReference type="Proteomes" id="UP000887569">
    <property type="component" value="Unplaced"/>
</dbReference>
<dbReference type="WBParaSite" id="PgR014X_g057_t01">
    <property type="protein sequence ID" value="PgR014X_g057_t01"/>
    <property type="gene ID" value="PgR014X_g057"/>
</dbReference>
<evidence type="ECO:0000256" key="5">
    <source>
        <dbReference type="ARBA" id="ARBA00023315"/>
    </source>
</evidence>
<proteinExistence type="inferred from homology"/>
<keyword evidence="3" id="KW-0479">Metal-binding</keyword>
<dbReference type="InterPro" id="IPR016039">
    <property type="entry name" value="Thiolase-like"/>
</dbReference>
<dbReference type="PANTHER" id="PTHR18919">
    <property type="entry name" value="ACETYL-COA C-ACYLTRANSFERASE"/>
    <property type="match status" value="1"/>
</dbReference>
<evidence type="ECO:0000259" key="8">
    <source>
        <dbReference type="Pfam" id="PF02803"/>
    </source>
</evidence>
<evidence type="ECO:0000256" key="4">
    <source>
        <dbReference type="ARBA" id="ARBA00022958"/>
    </source>
</evidence>
<sequence length="416" mass="43805">LEMASSKLMCWGVQSRAFSLSSRAASANIFKDVVICGGMRTPIASFRSKLNSIPVTVLGSTAIFATLEHAGIKPSLVQEAFVGAALPADAGQAPARQAVLGAGLDVSTIVTAVNKTSASGMKAIMLAAEHLQLGLQDFAIGAGMENMSRVPFFLKRGDTPYGGIDLADGVLRDGLIDVYGNLHLGGCTDKIAKKYGVTREEQDEYAAESYRRAAAAWESGVLAREVFPVEIKEGKREYLFDVDEEFQRVDYERLPTLKPAFTEDGTITAGNASSLSDGAAAVLLARMTAADQHHIPPIAKILALADAATEPDEFSTAPTLVIPKVLEMAGLNISDIDLFEINEAFAVTPILAIKKFNLDPKKVNVHGGAISLGDPVGMSGARIVVHLLHALESGQKGLAVICNGGGGASGMIIEKL</sequence>
<feature type="domain" description="Thiolase C-terminal" evidence="8">
    <location>
        <begin position="296"/>
        <end position="415"/>
    </location>
</feature>
<dbReference type="Pfam" id="PF02803">
    <property type="entry name" value="Thiolase_C"/>
    <property type="match status" value="1"/>
</dbReference>
<dbReference type="InterPro" id="IPR020617">
    <property type="entry name" value="Thiolase_C"/>
</dbReference>
<dbReference type="PANTHER" id="PTHR18919:SF156">
    <property type="entry name" value="ACETYL-COA ACETYLTRANSFERASE, MITOCHONDRIAL"/>
    <property type="match status" value="1"/>
</dbReference>
<evidence type="ECO:0000256" key="6">
    <source>
        <dbReference type="RuleBase" id="RU003557"/>
    </source>
</evidence>
<evidence type="ECO:0000313" key="9">
    <source>
        <dbReference type="Proteomes" id="UP000887569"/>
    </source>
</evidence>
<dbReference type="GO" id="GO:0003985">
    <property type="term" value="F:acetyl-CoA C-acetyltransferase activity"/>
    <property type="evidence" value="ECO:0007669"/>
    <property type="project" value="TreeGrafter"/>
</dbReference>
<keyword evidence="5 6" id="KW-0012">Acyltransferase</keyword>
<evidence type="ECO:0000256" key="3">
    <source>
        <dbReference type="ARBA" id="ARBA00022723"/>
    </source>
</evidence>
<organism evidence="9 10">
    <name type="scientific">Parascaris univalens</name>
    <name type="common">Nematode worm</name>
    <dbReference type="NCBI Taxonomy" id="6257"/>
    <lineage>
        <taxon>Eukaryota</taxon>
        <taxon>Metazoa</taxon>
        <taxon>Ecdysozoa</taxon>
        <taxon>Nematoda</taxon>
        <taxon>Chromadorea</taxon>
        <taxon>Rhabditida</taxon>
        <taxon>Spirurina</taxon>
        <taxon>Ascaridomorpha</taxon>
        <taxon>Ascaridoidea</taxon>
        <taxon>Ascarididae</taxon>
        <taxon>Parascaris</taxon>
    </lineage>
</organism>
<dbReference type="SUPFAM" id="SSF53901">
    <property type="entry name" value="Thiolase-like"/>
    <property type="match status" value="2"/>
</dbReference>
<evidence type="ECO:0000259" key="7">
    <source>
        <dbReference type="Pfam" id="PF00108"/>
    </source>
</evidence>
<dbReference type="GO" id="GO:0006635">
    <property type="term" value="P:fatty acid beta-oxidation"/>
    <property type="evidence" value="ECO:0007669"/>
    <property type="project" value="TreeGrafter"/>
</dbReference>
<keyword evidence="9" id="KW-1185">Reference proteome</keyword>
<dbReference type="GO" id="GO:0046872">
    <property type="term" value="F:metal ion binding"/>
    <property type="evidence" value="ECO:0007669"/>
    <property type="project" value="UniProtKB-KW"/>
</dbReference>
<dbReference type="AlphaFoldDB" id="A0A915ASI1"/>
<dbReference type="PIRSF" id="PIRSF000429">
    <property type="entry name" value="Ac-CoA_Ac_transf"/>
    <property type="match status" value="1"/>
</dbReference>
<dbReference type="CDD" id="cd00751">
    <property type="entry name" value="thiolase"/>
    <property type="match status" value="1"/>
</dbReference>
<keyword evidence="2 6" id="KW-0808">Transferase</keyword>
<dbReference type="Gene3D" id="3.40.47.10">
    <property type="match status" value="1"/>
</dbReference>
<evidence type="ECO:0000256" key="1">
    <source>
        <dbReference type="ARBA" id="ARBA00010982"/>
    </source>
</evidence>
<evidence type="ECO:0000313" key="10">
    <source>
        <dbReference type="WBParaSite" id="PgR014X_g057_t01"/>
    </source>
</evidence>
<reference evidence="10" key="1">
    <citation type="submission" date="2022-11" db="UniProtKB">
        <authorList>
            <consortium name="WormBaseParasite"/>
        </authorList>
    </citation>
    <scope>IDENTIFICATION</scope>
</reference>
<accession>A0A915ASI1</accession>